<organism evidence="10 12">
    <name type="scientific">Brevibacillus composti</name>
    <dbReference type="NCBI Taxonomy" id="2796470"/>
    <lineage>
        <taxon>Bacteria</taxon>
        <taxon>Bacillati</taxon>
        <taxon>Bacillota</taxon>
        <taxon>Bacilli</taxon>
        <taxon>Bacillales</taxon>
        <taxon>Paenibacillaceae</taxon>
        <taxon>Brevibacillus</taxon>
    </lineage>
</organism>
<evidence type="ECO:0000256" key="2">
    <source>
        <dbReference type="ARBA" id="ARBA00005417"/>
    </source>
</evidence>
<evidence type="ECO:0000313" key="12">
    <source>
        <dbReference type="Proteomes" id="UP000595847"/>
    </source>
</evidence>
<dbReference type="PROSITE" id="PS00211">
    <property type="entry name" value="ABC_TRANSPORTER_1"/>
    <property type="match status" value="1"/>
</dbReference>
<dbReference type="KEGG" id="bcop:JD108_21155"/>
<gene>
    <name evidence="10" type="ORF">JD108_21155</name>
    <name evidence="11" type="ORF">KDJ56_21090</name>
</gene>
<dbReference type="RefSeq" id="WP_198827881.1">
    <property type="nucleotide sequence ID" value="NZ_CP066308.1"/>
</dbReference>
<dbReference type="InterPro" id="IPR050095">
    <property type="entry name" value="ECF_ABC_transporter_ATP-bd"/>
</dbReference>
<keyword evidence="4" id="KW-1003">Cell membrane</keyword>
<dbReference type="InterPro" id="IPR003439">
    <property type="entry name" value="ABC_transporter-like_ATP-bd"/>
</dbReference>
<keyword evidence="7" id="KW-1278">Translocase</keyword>
<dbReference type="SUPFAM" id="SSF52540">
    <property type="entry name" value="P-loop containing nucleoside triphosphate hydrolases"/>
    <property type="match status" value="1"/>
</dbReference>
<evidence type="ECO:0000256" key="3">
    <source>
        <dbReference type="ARBA" id="ARBA00022448"/>
    </source>
</evidence>
<dbReference type="EMBL" id="CP073708">
    <property type="protein sequence ID" value="QUO41382.1"/>
    <property type="molecule type" value="Genomic_DNA"/>
</dbReference>
<evidence type="ECO:0000256" key="1">
    <source>
        <dbReference type="ARBA" id="ARBA00004202"/>
    </source>
</evidence>
<evidence type="ECO:0000259" key="9">
    <source>
        <dbReference type="PROSITE" id="PS50893"/>
    </source>
</evidence>
<dbReference type="InterPro" id="IPR017871">
    <property type="entry name" value="ABC_transporter-like_CS"/>
</dbReference>
<evidence type="ECO:0000256" key="4">
    <source>
        <dbReference type="ARBA" id="ARBA00022475"/>
    </source>
</evidence>
<dbReference type="Proteomes" id="UP000595847">
    <property type="component" value="Chromosome"/>
</dbReference>
<proteinExistence type="inferred from homology"/>
<evidence type="ECO:0000256" key="5">
    <source>
        <dbReference type="ARBA" id="ARBA00022741"/>
    </source>
</evidence>
<protein>
    <submittedName>
        <fullName evidence="10">ABC transporter ATP-binding protein</fullName>
    </submittedName>
</protein>
<accession>A0A7T5EKM9</accession>
<name>A0A7T5EKM9_9BACL</name>
<evidence type="ECO:0000256" key="7">
    <source>
        <dbReference type="ARBA" id="ARBA00022967"/>
    </source>
</evidence>
<dbReference type="PROSITE" id="PS50893">
    <property type="entry name" value="ABC_TRANSPORTER_2"/>
    <property type="match status" value="1"/>
</dbReference>
<dbReference type="GO" id="GO:0042626">
    <property type="term" value="F:ATPase-coupled transmembrane transporter activity"/>
    <property type="evidence" value="ECO:0007669"/>
    <property type="project" value="TreeGrafter"/>
</dbReference>
<dbReference type="Proteomes" id="UP000677234">
    <property type="component" value="Chromosome"/>
</dbReference>
<evidence type="ECO:0000313" key="13">
    <source>
        <dbReference type="Proteomes" id="UP000677234"/>
    </source>
</evidence>
<dbReference type="InterPro" id="IPR027417">
    <property type="entry name" value="P-loop_NTPase"/>
</dbReference>
<dbReference type="InterPro" id="IPR003593">
    <property type="entry name" value="AAA+_ATPase"/>
</dbReference>
<dbReference type="GO" id="GO:0005524">
    <property type="term" value="F:ATP binding"/>
    <property type="evidence" value="ECO:0007669"/>
    <property type="project" value="UniProtKB-KW"/>
</dbReference>
<dbReference type="CDD" id="cd03225">
    <property type="entry name" value="ABC_cobalt_CbiO_domain1"/>
    <property type="match status" value="1"/>
</dbReference>
<sequence length="282" mass="31138">MNGKPLLRLDDVSWQYESGRRPALSNLTLSLYPGEVVGIVGPSAAGKTTLLLALSGLIPSNYTGHFSGKREVEGELGIVFQDPETQFIGLTVEEEIAFSLENSGRPDEEIAQRIDEVLRLVGLEGFAPRSPFELSGGEKQRVAIASALAHRPQILLLDEPTSELDPKGAKDVFHLLQRLKQEQEIAIVVSSHATEELAQFCDRVLLIADGRIELDLPTRPFFGEIEELERHGILIPDAVLLYQELCRAHLLQKREEGVPLHVEELAAWCREEGIGPGGRKQT</sequence>
<dbReference type="GO" id="GO:0016887">
    <property type="term" value="F:ATP hydrolysis activity"/>
    <property type="evidence" value="ECO:0007669"/>
    <property type="project" value="InterPro"/>
</dbReference>
<evidence type="ECO:0000256" key="6">
    <source>
        <dbReference type="ARBA" id="ARBA00022840"/>
    </source>
</evidence>
<dbReference type="PANTHER" id="PTHR43553">
    <property type="entry name" value="HEAVY METAL TRANSPORTER"/>
    <property type="match status" value="1"/>
</dbReference>
<comment type="subcellular location">
    <subcellularLocation>
        <location evidence="1">Cell membrane</location>
        <topology evidence="1">Peripheral membrane protein</topology>
    </subcellularLocation>
</comment>
<feature type="domain" description="ABC transporter" evidence="9">
    <location>
        <begin position="7"/>
        <end position="234"/>
    </location>
</feature>
<comment type="similarity">
    <text evidence="2">Belongs to the ABC transporter superfamily.</text>
</comment>
<keyword evidence="13" id="KW-1185">Reference proteome</keyword>
<keyword evidence="6 10" id="KW-0067">ATP-binding</keyword>
<dbReference type="SMART" id="SM00382">
    <property type="entry name" value="AAA"/>
    <property type="match status" value="1"/>
</dbReference>
<evidence type="ECO:0000256" key="8">
    <source>
        <dbReference type="ARBA" id="ARBA00023136"/>
    </source>
</evidence>
<keyword evidence="8" id="KW-0472">Membrane</keyword>
<dbReference type="Pfam" id="PF00005">
    <property type="entry name" value="ABC_tran"/>
    <property type="match status" value="1"/>
</dbReference>
<keyword evidence="3" id="KW-0813">Transport</keyword>
<dbReference type="AlphaFoldDB" id="A0A7T5EKM9"/>
<keyword evidence="5" id="KW-0547">Nucleotide-binding</keyword>
<dbReference type="Gene3D" id="3.40.50.300">
    <property type="entry name" value="P-loop containing nucleotide triphosphate hydrolases"/>
    <property type="match status" value="1"/>
</dbReference>
<dbReference type="GO" id="GO:0043190">
    <property type="term" value="C:ATP-binding cassette (ABC) transporter complex"/>
    <property type="evidence" value="ECO:0007669"/>
    <property type="project" value="TreeGrafter"/>
</dbReference>
<evidence type="ECO:0000313" key="10">
    <source>
        <dbReference type="EMBL" id="QQE74300.1"/>
    </source>
</evidence>
<evidence type="ECO:0000313" key="11">
    <source>
        <dbReference type="EMBL" id="QUO41382.1"/>
    </source>
</evidence>
<reference evidence="10 12" key="1">
    <citation type="submission" date="2020-12" db="EMBL/GenBank/DDBJ databases">
        <title>strain FJAT-54423T represents a novel species of the genus Brevibacillus.</title>
        <authorList>
            <person name="Tang R."/>
        </authorList>
    </citation>
    <scope>NUCLEOTIDE SEQUENCE [LARGE SCALE GENOMIC DNA]</scope>
    <source>
        <strain evidence="10 12">FJAT-54423</strain>
    </source>
</reference>
<dbReference type="EMBL" id="CP066308">
    <property type="protein sequence ID" value="QQE74300.1"/>
    <property type="molecule type" value="Genomic_DNA"/>
</dbReference>
<dbReference type="InterPro" id="IPR015856">
    <property type="entry name" value="ABC_transpr_CbiO/EcfA_su"/>
</dbReference>
<reference evidence="11" key="2">
    <citation type="submission" date="2021-04" db="EMBL/GenBank/DDBJ databases">
        <title>Brevibacillus composti FJAT-54423, complete genome.</title>
        <authorList>
            <person name="Tang R."/>
        </authorList>
    </citation>
    <scope>NUCLEOTIDE SEQUENCE</scope>
    <source>
        <strain evidence="11">FJAT-54424</strain>
    </source>
</reference>